<accession>A0A6J7FSH2</accession>
<sequence length="108" mass="12275">MTRPAKLPTTIKVSPDTRDKLKVLAKREECTLDQYLNKLIAMADREQRWDSLRASVAAMSSQDWEDYAQEANPQRADVPWDGATVADEWQEEWDAWVARNAGKGPVAN</sequence>
<organism evidence="1">
    <name type="scientific">freshwater metagenome</name>
    <dbReference type="NCBI Taxonomy" id="449393"/>
    <lineage>
        <taxon>unclassified sequences</taxon>
        <taxon>metagenomes</taxon>
        <taxon>ecological metagenomes</taxon>
    </lineage>
</organism>
<name>A0A6J7FSH2_9ZZZZ</name>
<dbReference type="EMBL" id="CAFBMB010000042">
    <property type="protein sequence ID" value="CAB4896794.1"/>
    <property type="molecule type" value="Genomic_DNA"/>
</dbReference>
<gene>
    <name evidence="1" type="ORF">UFOPK3516_00729</name>
</gene>
<proteinExistence type="predicted"/>
<protein>
    <submittedName>
        <fullName evidence="1">Unannotated protein</fullName>
    </submittedName>
</protein>
<reference evidence="1" key="1">
    <citation type="submission" date="2020-05" db="EMBL/GenBank/DDBJ databases">
        <authorList>
            <person name="Chiriac C."/>
            <person name="Salcher M."/>
            <person name="Ghai R."/>
            <person name="Kavagutti S V."/>
        </authorList>
    </citation>
    <scope>NUCLEOTIDE SEQUENCE</scope>
</reference>
<evidence type="ECO:0000313" key="1">
    <source>
        <dbReference type="EMBL" id="CAB4896794.1"/>
    </source>
</evidence>
<dbReference type="AlphaFoldDB" id="A0A6J7FSH2"/>